<gene>
    <name evidence="1" type="ORF">SS1G_14471</name>
</gene>
<proteinExistence type="predicted"/>
<dbReference type="RefSeq" id="XP_001584574.1">
    <property type="nucleotide sequence ID" value="XM_001584524.1"/>
</dbReference>
<dbReference type="Proteomes" id="UP000001312">
    <property type="component" value="Unassembled WGS sequence"/>
</dbReference>
<protein>
    <submittedName>
        <fullName evidence="1">Uncharacterized protein</fullName>
    </submittedName>
</protein>
<reference evidence="2" key="1">
    <citation type="journal article" date="2011" name="PLoS Genet.">
        <title>Genomic analysis of the necrotrophic fungal pathogens Sclerotinia sclerotiorum and Botrytis cinerea.</title>
        <authorList>
            <person name="Amselem J."/>
            <person name="Cuomo C.A."/>
            <person name="van Kan J.A."/>
            <person name="Viaud M."/>
            <person name="Benito E.P."/>
            <person name="Couloux A."/>
            <person name="Coutinho P.M."/>
            <person name="de Vries R.P."/>
            <person name="Dyer P.S."/>
            <person name="Fillinger S."/>
            <person name="Fournier E."/>
            <person name="Gout L."/>
            <person name="Hahn M."/>
            <person name="Kohn L."/>
            <person name="Lapalu N."/>
            <person name="Plummer K.M."/>
            <person name="Pradier J.M."/>
            <person name="Quevillon E."/>
            <person name="Sharon A."/>
            <person name="Simon A."/>
            <person name="ten Have A."/>
            <person name="Tudzynski B."/>
            <person name="Tudzynski P."/>
            <person name="Wincker P."/>
            <person name="Andrew M."/>
            <person name="Anthouard V."/>
            <person name="Beever R.E."/>
            <person name="Beffa R."/>
            <person name="Benoit I."/>
            <person name="Bouzid O."/>
            <person name="Brault B."/>
            <person name="Chen Z."/>
            <person name="Choquer M."/>
            <person name="Collemare J."/>
            <person name="Cotton P."/>
            <person name="Danchin E.G."/>
            <person name="Da Silva C."/>
            <person name="Gautier A."/>
            <person name="Giraud C."/>
            <person name="Giraud T."/>
            <person name="Gonzalez C."/>
            <person name="Grossetete S."/>
            <person name="Guldener U."/>
            <person name="Henrissat B."/>
            <person name="Howlett B.J."/>
            <person name="Kodira C."/>
            <person name="Kretschmer M."/>
            <person name="Lappartient A."/>
            <person name="Leroch M."/>
            <person name="Levis C."/>
            <person name="Mauceli E."/>
            <person name="Neuveglise C."/>
            <person name="Oeser B."/>
            <person name="Pearson M."/>
            <person name="Poulain J."/>
            <person name="Poussereau N."/>
            <person name="Quesneville H."/>
            <person name="Rascle C."/>
            <person name="Schumacher J."/>
            <person name="Segurens B."/>
            <person name="Sexton A."/>
            <person name="Silva E."/>
            <person name="Sirven C."/>
            <person name="Soanes D.M."/>
            <person name="Talbot N.J."/>
            <person name="Templeton M."/>
            <person name="Yandava C."/>
            <person name="Yarden O."/>
            <person name="Zeng Q."/>
            <person name="Rollins J.A."/>
            <person name="Lebrun M.H."/>
            <person name="Dickman M."/>
        </authorList>
    </citation>
    <scope>NUCLEOTIDE SEQUENCE [LARGE SCALE GENOMIC DNA]</scope>
    <source>
        <strain evidence="2">ATCC 18683 / 1980 / Ss-1</strain>
    </source>
</reference>
<name>A7FA40_SCLS1</name>
<evidence type="ECO:0000313" key="1">
    <source>
        <dbReference type="EMBL" id="EDO00601.1"/>
    </source>
</evidence>
<sequence length="169" mass="18949">MDEQIMRQILNGLSTSTNILKVGNQQIENFIKAHITHIIKTEFFQAFKAAYIEAISISNITALAKSIKLLAYANTLLAAEVHNLCKANEALSKHWRARKALIRKGGVLSIEDGYNILEQKNIEDQIRCDEFTNDDSSARRQATIQRCSKYGSASHNARTYQLDPALIGL</sequence>
<dbReference type="EMBL" id="CH476654">
    <property type="protein sequence ID" value="EDO00601.1"/>
    <property type="molecule type" value="Genomic_DNA"/>
</dbReference>
<organism evidence="1 2">
    <name type="scientific">Sclerotinia sclerotiorum (strain ATCC 18683 / 1980 / Ss-1)</name>
    <name type="common">White mold</name>
    <name type="synonym">Whetzelinia sclerotiorum</name>
    <dbReference type="NCBI Taxonomy" id="665079"/>
    <lineage>
        <taxon>Eukaryota</taxon>
        <taxon>Fungi</taxon>
        <taxon>Dikarya</taxon>
        <taxon>Ascomycota</taxon>
        <taxon>Pezizomycotina</taxon>
        <taxon>Leotiomycetes</taxon>
        <taxon>Helotiales</taxon>
        <taxon>Sclerotiniaceae</taxon>
        <taxon>Sclerotinia</taxon>
    </lineage>
</organism>
<dbReference type="InParanoid" id="A7FA40"/>
<accession>A7FA40</accession>
<evidence type="ECO:0000313" key="2">
    <source>
        <dbReference type="Proteomes" id="UP000001312"/>
    </source>
</evidence>
<dbReference type="GeneID" id="5480624"/>
<dbReference type="AlphaFoldDB" id="A7FA40"/>
<dbReference type="KEGG" id="ssl:SS1G_14471"/>
<keyword evidence="2" id="KW-1185">Reference proteome</keyword>